<evidence type="ECO:0000256" key="3">
    <source>
        <dbReference type="ARBA" id="ARBA00022692"/>
    </source>
</evidence>
<reference evidence="7 8" key="1">
    <citation type="submission" date="2014-02" db="EMBL/GenBank/DDBJ databases">
        <title>Transposable element dynamics among asymbiotic and ectomycorrhizal Amanita fungi.</title>
        <authorList>
            <consortium name="DOE Joint Genome Institute"/>
            <person name="Hess J."/>
            <person name="Skrede I."/>
            <person name="Wolfe B."/>
            <person name="LaButti K."/>
            <person name="Ohm R.A."/>
            <person name="Grigoriev I.V."/>
            <person name="Pringle A."/>
        </authorList>
    </citation>
    <scope>NUCLEOTIDE SEQUENCE [LARGE SCALE GENOMIC DNA]</scope>
    <source>
        <strain evidence="7 8">SKay4041</strain>
    </source>
</reference>
<feature type="transmembrane region" description="Helical" evidence="6">
    <location>
        <begin position="56"/>
        <end position="76"/>
    </location>
</feature>
<keyword evidence="8" id="KW-1185">Reference proteome</keyword>
<organism evidence="7 8">
    <name type="scientific">Amanita thiersii Skay4041</name>
    <dbReference type="NCBI Taxonomy" id="703135"/>
    <lineage>
        <taxon>Eukaryota</taxon>
        <taxon>Fungi</taxon>
        <taxon>Dikarya</taxon>
        <taxon>Basidiomycota</taxon>
        <taxon>Agaricomycotina</taxon>
        <taxon>Agaricomycetes</taxon>
        <taxon>Agaricomycetidae</taxon>
        <taxon>Agaricales</taxon>
        <taxon>Pluteineae</taxon>
        <taxon>Amanitaceae</taxon>
        <taxon>Amanita</taxon>
    </lineage>
</organism>
<dbReference type="PANTHER" id="PTHR45649:SF26">
    <property type="entry name" value="OS04G0435100 PROTEIN"/>
    <property type="match status" value="1"/>
</dbReference>
<dbReference type="GO" id="GO:0022857">
    <property type="term" value="F:transmembrane transporter activity"/>
    <property type="evidence" value="ECO:0007669"/>
    <property type="project" value="InterPro"/>
</dbReference>
<proteinExistence type="predicted"/>
<dbReference type="Gene3D" id="1.20.1740.10">
    <property type="entry name" value="Amino acid/polyamine transporter I"/>
    <property type="match status" value="1"/>
</dbReference>
<evidence type="ECO:0000256" key="5">
    <source>
        <dbReference type="ARBA" id="ARBA00023136"/>
    </source>
</evidence>
<dbReference type="GO" id="GO:0016020">
    <property type="term" value="C:membrane"/>
    <property type="evidence" value="ECO:0007669"/>
    <property type="project" value="UniProtKB-SubCell"/>
</dbReference>
<feature type="transmembrane region" description="Helical" evidence="6">
    <location>
        <begin position="123"/>
        <end position="145"/>
    </location>
</feature>
<dbReference type="Proteomes" id="UP000242287">
    <property type="component" value="Unassembled WGS sequence"/>
</dbReference>
<evidence type="ECO:0008006" key="9">
    <source>
        <dbReference type="Google" id="ProtNLM"/>
    </source>
</evidence>
<dbReference type="PANTHER" id="PTHR45649">
    <property type="entry name" value="AMINO-ACID PERMEASE BAT1"/>
    <property type="match status" value="1"/>
</dbReference>
<evidence type="ECO:0000313" key="7">
    <source>
        <dbReference type="EMBL" id="PFH49033.1"/>
    </source>
</evidence>
<comment type="subcellular location">
    <subcellularLocation>
        <location evidence="1">Membrane</location>
        <topology evidence="1">Multi-pass membrane protein</topology>
    </subcellularLocation>
</comment>
<keyword evidence="5 6" id="KW-0472">Membrane</keyword>
<keyword evidence="2" id="KW-0813">Transport</keyword>
<protein>
    <recommendedName>
        <fullName evidence="9">Amino acid permease/ SLC12A domain-containing protein</fullName>
    </recommendedName>
</protein>
<name>A0A2A9NMY1_9AGAR</name>
<dbReference type="OrthoDB" id="3257095at2759"/>
<evidence type="ECO:0000256" key="1">
    <source>
        <dbReference type="ARBA" id="ARBA00004141"/>
    </source>
</evidence>
<evidence type="ECO:0000256" key="6">
    <source>
        <dbReference type="SAM" id="Phobius"/>
    </source>
</evidence>
<keyword evidence="4 6" id="KW-1133">Transmembrane helix</keyword>
<evidence type="ECO:0000313" key="8">
    <source>
        <dbReference type="Proteomes" id="UP000242287"/>
    </source>
</evidence>
<dbReference type="STRING" id="703135.A0A2A9NMY1"/>
<gene>
    <name evidence="7" type="ORF">AMATHDRAFT_49062</name>
</gene>
<keyword evidence="3 6" id="KW-0812">Transmembrane</keyword>
<dbReference type="AlphaFoldDB" id="A0A2A9NMY1"/>
<evidence type="ECO:0000256" key="4">
    <source>
        <dbReference type="ARBA" id="ARBA00022989"/>
    </source>
</evidence>
<sequence>MELASIACQLQNNRRSCPLQVICVQNFRVYTVAILIRACIRCPSNRFVPNTGGPAVMVWGWVAASCFTMLVGLAMAGEFQYPGFSVGGCQLFVSHPTSGGQYFWAAMLSKPERAPLASWITGWFNLLGQVAITTGISLACANFLLTACTLKTNFEPTLKVTKFNVLVGIYAAVRFTQAKQQNSFLSMAFLRILASLLDLTNTFGIHLLHYLNNVSVWWHAAGACSWGILVRRGNSGKGASHHSGDFLFPTLNLLLHHDGLGMILSWSQEMTSNKDTESTIQDTMRDENENLNILKREGVVRNIGVARIK</sequence>
<accession>A0A2A9NMY1</accession>
<evidence type="ECO:0000256" key="2">
    <source>
        <dbReference type="ARBA" id="ARBA00022448"/>
    </source>
</evidence>
<dbReference type="EMBL" id="KZ302042">
    <property type="protein sequence ID" value="PFH49033.1"/>
    <property type="molecule type" value="Genomic_DNA"/>
</dbReference>